<dbReference type="RefSeq" id="WP_303944898.1">
    <property type="nucleotide sequence ID" value="NZ_JABZXO010000014.1"/>
</dbReference>
<gene>
    <name evidence="2" type="ORF">HXO61_06240</name>
</gene>
<organism evidence="2 3">
    <name type="scientific">Rothia mucilaginosa</name>
    <dbReference type="NCBI Taxonomy" id="43675"/>
    <lineage>
        <taxon>Bacteria</taxon>
        <taxon>Bacillati</taxon>
        <taxon>Actinomycetota</taxon>
        <taxon>Actinomycetes</taxon>
        <taxon>Micrococcales</taxon>
        <taxon>Micrococcaceae</taxon>
        <taxon>Rothia</taxon>
    </lineage>
</organism>
<evidence type="ECO:0000313" key="2">
    <source>
        <dbReference type="EMBL" id="MBF1657514.1"/>
    </source>
</evidence>
<name>A0A930L021_9MICC</name>
<protein>
    <submittedName>
        <fullName evidence="2">Uncharacterized protein</fullName>
    </submittedName>
</protein>
<keyword evidence="1" id="KW-0472">Membrane</keyword>
<keyword evidence="1" id="KW-1133">Transmembrane helix</keyword>
<comment type="caution">
    <text evidence="2">The sequence shown here is derived from an EMBL/GenBank/DDBJ whole genome shotgun (WGS) entry which is preliminary data.</text>
</comment>
<reference evidence="2" key="1">
    <citation type="submission" date="2020-04" db="EMBL/GenBank/DDBJ databases">
        <title>Deep metagenomics examines the oral microbiome during advanced dental caries in children, revealing novel taxa and co-occurrences with host molecules.</title>
        <authorList>
            <person name="Baker J.L."/>
            <person name="Morton J.T."/>
            <person name="Dinis M."/>
            <person name="Alvarez R."/>
            <person name="Tran N.C."/>
            <person name="Knight R."/>
            <person name="Edlund A."/>
        </authorList>
    </citation>
    <scope>NUCLEOTIDE SEQUENCE</scope>
    <source>
        <strain evidence="2">JCVI_39_bin.18</strain>
    </source>
</reference>
<feature type="transmembrane region" description="Helical" evidence="1">
    <location>
        <begin position="145"/>
        <end position="168"/>
    </location>
</feature>
<dbReference type="Proteomes" id="UP000770330">
    <property type="component" value="Unassembled WGS sequence"/>
</dbReference>
<dbReference type="EMBL" id="JABZXO010000014">
    <property type="protein sequence ID" value="MBF1657514.1"/>
    <property type="molecule type" value="Genomic_DNA"/>
</dbReference>
<sequence>MTGGMWAQSPQWRMDSFTVDAALPVATEPVYGIPDPSLQPMQLLSALSKDAGPTQVASVRWQNEPGTAVALAAPGLSAPGEDTGEARVVGYIPASTPEATVDWAKARLGYMWWLVLCVVLQVINPFLVLPLLYMVDEQAAWQVFGAYFFVWLYSFFTVPFIWLALMIYSLVKLPQKRREAVARATTYGAFWYHPVYDRLPEESPVPNSADAL</sequence>
<evidence type="ECO:0000256" key="1">
    <source>
        <dbReference type="SAM" id="Phobius"/>
    </source>
</evidence>
<accession>A0A930L021</accession>
<evidence type="ECO:0000313" key="3">
    <source>
        <dbReference type="Proteomes" id="UP000770330"/>
    </source>
</evidence>
<dbReference type="AlphaFoldDB" id="A0A930L021"/>
<proteinExistence type="predicted"/>
<keyword evidence="1" id="KW-0812">Transmembrane</keyword>
<feature type="transmembrane region" description="Helical" evidence="1">
    <location>
        <begin position="110"/>
        <end position="133"/>
    </location>
</feature>